<reference evidence="3" key="1">
    <citation type="submission" date="2016-02" db="EMBL/GenBank/DDBJ databases">
        <authorList>
            <person name="Holder M.E."/>
            <person name="Ajami N.J."/>
            <person name="Petrosino J.F."/>
        </authorList>
    </citation>
    <scope>NUCLEOTIDE SEQUENCE [LARGE SCALE GENOMIC DNA]</scope>
    <source>
        <strain evidence="3">CCUG 45958</strain>
    </source>
</reference>
<evidence type="ECO:0000256" key="1">
    <source>
        <dbReference type="SAM" id="Coils"/>
    </source>
</evidence>
<dbReference type="EMBL" id="CP014229">
    <property type="protein sequence ID" value="AMD89837.1"/>
    <property type="molecule type" value="Genomic_DNA"/>
</dbReference>
<dbReference type="STRING" id="44742.AXF13_06765"/>
<evidence type="ECO:0000313" key="3">
    <source>
        <dbReference type="Proteomes" id="UP000069241"/>
    </source>
</evidence>
<protein>
    <submittedName>
        <fullName evidence="2">Uncharacterized protein</fullName>
    </submittedName>
</protein>
<keyword evidence="3" id="KW-1185">Reference proteome</keyword>
<gene>
    <name evidence="2" type="ORF">AXF13_06765</name>
</gene>
<evidence type="ECO:0000313" key="2">
    <source>
        <dbReference type="EMBL" id="AMD89837.1"/>
    </source>
</evidence>
<dbReference type="AlphaFoldDB" id="A0A0X8JJK1"/>
<name>A0A0X8JJK1_9BACT</name>
<dbReference type="Proteomes" id="UP000069241">
    <property type="component" value="Chromosome"/>
</dbReference>
<accession>A0A0X8JJK1</accession>
<proteinExistence type="predicted"/>
<sequence length="146" mass="16423">MALAEGEKVNIEWVKFGQGQMELHPDLREKNISPLLQRSSCDLDRGLATVASCEQNERIQQANFIKNNKISTGDVASCEVDLIQVLRENADLLRQNGDLRVEVERLRMDVERRDARIAELERQLAEALKAPQSRQNLLDTGRAAAG</sequence>
<dbReference type="KEGG" id="dfi:AXF13_06765"/>
<feature type="coiled-coil region" evidence="1">
    <location>
        <begin position="89"/>
        <end position="130"/>
    </location>
</feature>
<keyword evidence="1" id="KW-0175">Coiled coil</keyword>
<organism evidence="2 3">
    <name type="scientific">Desulfovibrio fairfieldensis</name>
    <dbReference type="NCBI Taxonomy" id="44742"/>
    <lineage>
        <taxon>Bacteria</taxon>
        <taxon>Pseudomonadati</taxon>
        <taxon>Thermodesulfobacteriota</taxon>
        <taxon>Desulfovibrionia</taxon>
        <taxon>Desulfovibrionales</taxon>
        <taxon>Desulfovibrionaceae</taxon>
        <taxon>Desulfovibrio</taxon>
    </lineage>
</organism>